<dbReference type="PANTHER" id="PTHR48484:SF1">
    <property type="entry name" value="DENTIN SIALOPHOSPHOPROTEIN"/>
    <property type="match status" value="1"/>
</dbReference>
<evidence type="ECO:0000259" key="2">
    <source>
        <dbReference type="PROSITE" id="PS50106"/>
    </source>
</evidence>
<feature type="compositionally biased region" description="Polar residues" evidence="1">
    <location>
        <begin position="297"/>
        <end position="314"/>
    </location>
</feature>
<organism evidence="3 4">
    <name type="scientific">Takifugu rubripes</name>
    <name type="common">Japanese pufferfish</name>
    <name type="synonym">Fugu rubripes</name>
    <dbReference type="NCBI Taxonomy" id="31033"/>
    <lineage>
        <taxon>Eukaryota</taxon>
        <taxon>Metazoa</taxon>
        <taxon>Chordata</taxon>
        <taxon>Craniata</taxon>
        <taxon>Vertebrata</taxon>
        <taxon>Euteleostomi</taxon>
        <taxon>Actinopterygii</taxon>
        <taxon>Neopterygii</taxon>
        <taxon>Teleostei</taxon>
        <taxon>Neoteleostei</taxon>
        <taxon>Acanthomorphata</taxon>
        <taxon>Eupercaria</taxon>
        <taxon>Tetraodontiformes</taxon>
        <taxon>Tetradontoidea</taxon>
        <taxon>Tetraodontidae</taxon>
        <taxon>Takifugu</taxon>
    </lineage>
</organism>
<feature type="region of interest" description="Disordered" evidence="1">
    <location>
        <begin position="69"/>
        <end position="88"/>
    </location>
</feature>
<reference evidence="3" key="3">
    <citation type="submission" date="2025-09" db="UniProtKB">
        <authorList>
            <consortium name="Ensembl"/>
        </authorList>
    </citation>
    <scope>IDENTIFICATION</scope>
</reference>
<feature type="region of interest" description="Disordered" evidence="1">
    <location>
        <begin position="572"/>
        <end position="760"/>
    </location>
</feature>
<dbReference type="GO" id="GO:0050930">
    <property type="term" value="P:induction of positive chemotaxis"/>
    <property type="evidence" value="ECO:0007669"/>
    <property type="project" value="InterPro"/>
</dbReference>
<dbReference type="Pfam" id="PF00595">
    <property type="entry name" value="PDZ"/>
    <property type="match status" value="2"/>
</dbReference>
<accession>A0A3B5KG65</accession>
<feature type="compositionally biased region" description="Acidic residues" evidence="1">
    <location>
        <begin position="789"/>
        <end position="799"/>
    </location>
</feature>
<gene>
    <name evidence="3" type="primary">si:dkey-92i15.4</name>
</gene>
<feature type="compositionally biased region" description="Basic and acidic residues" evidence="1">
    <location>
        <begin position="629"/>
        <end position="641"/>
    </location>
</feature>
<dbReference type="PROSITE" id="PS50106">
    <property type="entry name" value="PDZ"/>
    <property type="match status" value="2"/>
</dbReference>
<feature type="region of interest" description="Disordered" evidence="1">
    <location>
        <begin position="29"/>
        <end position="61"/>
    </location>
</feature>
<feature type="region of interest" description="Disordered" evidence="1">
    <location>
        <begin position="785"/>
        <end position="826"/>
    </location>
</feature>
<dbReference type="GeneTree" id="ENSGT00940000156178"/>
<reference evidence="3" key="2">
    <citation type="submission" date="2025-08" db="UniProtKB">
        <authorList>
            <consortium name="Ensembl"/>
        </authorList>
    </citation>
    <scope>IDENTIFICATION</scope>
</reference>
<evidence type="ECO:0000313" key="3">
    <source>
        <dbReference type="Ensembl" id="ENSTRUP00000055028.2"/>
    </source>
</evidence>
<feature type="compositionally biased region" description="Polar residues" evidence="1">
    <location>
        <begin position="247"/>
        <end position="259"/>
    </location>
</feature>
<feature type="compositionally biased region" description="Basic and acidic residues" evidence="1">
    <location>
        <begin position="277"/>
        <end position="296"/>
    </location>
</feature>
<feature type="compositionally biased region" description="Basic and acidic residues" evidence="1">
    <location>
        <begin position="450"/>
        <end position="473"/>
    </location>
</feature>
<dbReference type="GO" id="GO:0030595">
    <property type="term" value="P:leukocyte chemotaxis"/>
    <property type="evidence" value="ECO:0007669"/>
    <property type="project" value="TreeGrafter"/>
</dbReference>
<feature type="compositionally biased region" description="Basic and acidic residues" evidence="1">
    <location>
        <begin position="148"/>
        <end position="160"/>
    </location>
</feature>
<reference evidence="3 4" key="1">
    <citation type="journal article" date="2011" name="Genome Biol. Evol.">
        <title>Integration of the genetic map and genome assembly of fugu facilitates insights into distinct features of genome evolution in teleosts and mammals.</title>
        <authorList>
            <person name="Kai W."/>
            <person name="Kikuchi K."/>
            <person name="Tohari S."/>
            <person name="Chew A.K."/>
            <person name="Tay A."/>
            <person name="Fujiwara A."/>
            <person name="Hosoya S."/>
            <person name="Suetake H."/>
            <person name="Naruse K."/>
            <person name="Brenner S."/>
            <person name="Suzuki Y."/>
            <person name="Venkatesh B."/>
        </authorList>
    </citation>
    <scope>NUCLEOTIDE SEQUENCE [LARGE SCALE GENOMIC DNA]</scope>
</reference>
<feature type="region of interest" description="Disordered" evidence="1">
    <location>
        <begin position="196"/>
        <end position="260"/>
    </location>
</feature>
<keyword evidence="4" id="KW-1185">Reference proteome</keyword>
<feature type="region of interest" description="Disordered" evidence="1">
    <location>
        <begin position="100"/>
        <end position="163"/>
    </location>
</feature>
<dbReference type="SUPFAM" id="SSF50156">
    <property type="entry name" value="PDZ domain-like"/>
    <property type="match status" value="2"/>
</dbReference>
<feature type="region of interest" description="Disordered" evidence="1">
    <location>
        <begin position="277"/>
        <end position="371"/>
    </location>
</feature>
<dbReference type="GO" id="GO:0005125">
    <property type="term" value="F:cytokine activity"/>
    <property type="evidence" value="ECO:0007669"/>
    <property type="project" value="InterPro"/>
</dbReference>
<dbReference type="OMA" id="SHKHPET"/>
<dbReference type="InterPro" id="IPR055287">
    <property type="entry name" value="IL-16-like"/>
</dbReference>
<dbReference type="Proteomes" id="UP000005226">
    <property type="component" value="Chromosome 7"/>
</dbReference>
<feature type="compositionally biased region" description="Polar residues" evidence="1">
    <location>
        <begin position="814"/>
        <end position="826"/>
    </location>
</feature>
<dbReference type="GO" id="GO:0042609">
    <property type="term" value="F:CD4 receptor binding"/>
    <property type="evidence" value="ECO:0007669"/>
    <property type="project" value="TreeGrafter"/>
</dbReference>
<dbReference type="CDD" id="cd06762">
    <property type="entry name" value="PDZ6_PDZD2-PDZ3_hPro-IL-16-like"/>
    <property type="match status" value="1"/>
</dbReference>
<sequence>MDLSLLPTQVSEHKRPSARALFTVRSANSPSYNLSRRGGIRKTRSFLEEGSEKTEGGNKQHVTNKEENHTLAGSQSGWQGSVKGQREANNTSHDIMSTLLTQNGSADKTKTELDSVNRVNSHPSAERRGRTEWRRHNLPSRSQSLDFRTGKRSPDQDKSHNLFVLPSFRGGSIGKYGLGERKTEWDCERGRVRSSVQLFNSEGTTNDDKDMSPLSHHDQNLNRGDRGNSLPSRWRSLSGPGSDIRRTATTPGPKGSQSILERIKKLYGSTGFSKTEDYSRIRDLSKPGLSPHKETATDFNVSPQQRSHEWTTGGTYPKHFSSGSTNSPGTSTSFNWTQNDTRETSLSPGTARNSEKLLRGQWHGKTEDRCSEDRGLIRSGAVESLGTMSLDRMRSRNSVAAQLRFARAAGEILPNTSSQEEEAPSWRDSLRLSEKRGAGGQIQVENIETDELHRTPKGREGGFKEGEEEKKPDNGATADEDVFELHPQKAATKASEQKKVPEIMSVSSADSVKNRINQFEALTQRFQDVAPGQLLPKRTFSVPTQVSRAQGGVKKSWSAKAIGELKDRSEGLKGAGEAKGMFSRGKVGPGRSLSVDEVGLRLEEREGSELDHSGNNSAEDFQNYLRLKKPLEIPLKRDDQGPHGGFSIDETDFTKISSPDGERKRPTYLPLSVCSNTGGQQTSPSPTEDKTPSNTPTNSPHLSPTTQPEETTLSHRKTEASPTDAAKSHKEEPPLLHATPPTYPHSRNTHLATPDVSTCLPRRGKQSVLDMDAWLSSLNTEINVWNDRDDSEDDDDDDENTQKDEDSNYDSDSGESSVTITSNMSQSEQKSFSVSLSDLCNFAGVDYESENDDNDWPVNTRRSASLSSDISAFSCVSVLPSEELDKLLDDVRSLGDSNLQDYNAVQVVVLHKEVGMGLGFSVAGGVDQNKPVTVHKVLSSGVAAQEGSIQEGDTVLSINGTSLCGCAHWEALRVLRRARIRNLGVVVLRRGEDTNVSKIGGETSSDGPMQTQVTETGQRVCVRLEKKGRDLGFSLEGGAGFSAGSSLENRPIKVQKIFQGGPVGQVCPGDEVLEIGGVSTMGMRRIEAWNLIRKLPAGPADLVLRRSQQET</sequence>
<dbReference type="InterPro" id="IPR001478">
    <property type="entry name" value="PDZ"/>
</dbReference>
<feature type="compositionally biased region" description="Low complexity" evidence="1">
    <location>
        <begin position="320"/>
        <end position="335"/>
    </location>
</feature>
<feature type="compositionally biased region" description="Polar residues" evidence="1">
    <location>
        <begin position="336"/>
        <end position="352"/>
    </location>
</feature>
<dbReference type="FunFam" id="2.30.42.10:FF:000122">
    <property type="entry name" value="Pro-interleukin-16"/>
    <property type="match status" value="1"/>
</dbReference>
<feature type="compositionally biased region" description="Basic and acidic residues" evidence="1">
    <location>
        <begin position="206"/>
        <end position="226"/>
    </location>
</feature>
<dbReference type="InParanoid" id="A0A3B5KG65"/>
<feature type="compositionally biased region" description="Basic and acidic residues" evidence="1">
    <location>
        <begin position="124"/>
        <end position="135"/>
    </location>
</feature>
<dbReference type="InterPro" id="IPR036034">
    <property type="entry name" value="PDZ_sf"/>
</dbReference>
<protein>
    <submittedName>
        <fullName evidence="3">Uncharacterized LOC101070127</fullName>
    </submittedName>
</protein>
<feature type="compositionally biased region" description="Basic and acidic residues" evidence="1">
    <location>
        <begin position="45"/>
        <end position="61"/>
    </location>
</feature>
<dbReference type="PANTHER" id="PTHR48484">
    <property type="entry name" value="PRO-INTERLEUKIN-16"/>
    <property type="match status" value="1"/>
</dbReference>
<evidence type="ECO:0000256" key="1">
    <source>
        <dbReference type="SAM" id="MobiDB-lite"/>
    </source>
</evidence>
<dbReference type="Gene3D" id="2.30.42.10">
    <property type="match status" value="2"/>
</dbReference>
<dbReference type="STRING" id="31033.ENSTRUP00000055028"/>
<proteinExistence type="predicted"/>
<feature type="region of interest" description="Disordered" evidence="1">
    <location>
        <begin position="446"/>
        <end position="480"/>
    </location>
</feature>
<name>A0A3B5KG65_TAKRU</name>
<dbReference type="Ensembl" id="ENSTRUT00000056365.2">
    <property type="protein sequence ID" value="ENSTRUP00000055028.2"/>
    <property type="gene ID" value="ENSTRUG00000021748.2"/>
</dbReference>
<feature type="compositionally biased region" description="Polar residues" evidence="1">
    <location>
        <begin position="673"/>
        <end position="711"/>
    </location>
</feature>
<dbReference type="AlphaFoldDB" id="A0A3B5KG65"/>
<feature type="domain" description="PDZ" evidence="2">
    <location>
        <begin position="907"/>
        <end position="978"/>
    </location>
</feature>
<feature type="compositionally biased region" description="Basic and acidic residues" evidence="1">
    <location>
        <begin position="598"/>
        <end position="612"/>
    </location>
</feature>
<dbReference type="OrthoDB" id="42382at2759"/>
<evidence type="ECO:0000313" key="4">
    <source>
        <dbReference type="Proteomes" id="UP000005226"/>
    </source>
</evidence>
<dbReference type="SMART" id="SM00228">
    <property type="entry name" value="PDZ"/>
    <property type="match status" value="2"/>
</dbReference>
<feature type="domain" description="PDZ" evidence="2">
    <location>
        <begin position="1019"/>
        <end position="1107"/>
    </location>
</feature>
<feature type="compositionally biased region" description="Basic and acidic residues" evidence="1">
    <location>
        <begin position="353"/>
        <end position="371"/>
    </location>
</feature>